<proteinExistence type="predicted"/>
<dbReference type="Proteomes" id="UP001153678">
    <property type="component" value="Unassembled WGS sequence"/>
</dbReference>
<keyword evidence="2" id="KW-1185">Reference proteome</keyword>
<gene>
    <name evidence="1" type="ORF">FWILDA_LOCUS3122</name>
</gene>
<organism evidence="1 2">
    <name type="scientific">Funneliformis geosporum</name>
    <dbReference type="NCBI Taxonomy" id="1117311"/>
    <lineage>
        <taxon>Eukaryota</taxon>
        <taxon>Fungi</taxon>
        <taxon>Fungi incertae sedis</taxon>
        <taxon>Mucoromycota</taxon>
        <taxon>Glomeromycotina</taxon>
        <taxon>Glomeromycetes</taxon>
        <taxon>Glomerales</taxon>
        <taxon>Glomeraceae</taxon>
        <taxon>Funneliformis</taxon>
    </lineage>
</organism>
<evidence type="ECO:0000313" key="1">
    <source>
        <dbReference type="EMBL" id="CAI2167532.1"/>
    </source>
</evidence>
<protein>
    <submittedName>
        <fullName evidence="1">10075_t:CDS:1</fullName>
    </submittedName>
</protein>
<dbReference type="EMBL" id="CAMKVN010000401">
    <property type="protein sequence ID" value="CAI2167532.1"/>
    <property type="molecule type" value="Genomic_DNA"/>
</dbReference>
<name>A0A9W4SGJ0_9GLOM</name>
<reference evidence="1" key="1">
    <citation type="submission" date="2022-08" db="EMBL/GenBank/DDBJ databases">
        <authorList>
            <person name="Kallberg Y."/>
            <person name="Tangrot J."/>
            <person name="Rosling A."/>
        </authorList>
    </citation>
    <scope>NUCLEOTIDE SEQUENCE</scope>
    <source>
        <strain evidence="1">Wild A</strain>
    </source>
</reference>
<sequence>MHNTFEYAYGYQIFAYYTNGKSTSISIFSYGDIIFDIHRQDHLAQLRHDHFTDSLFL</sequence>
<comment type="caution">
    <text evidence="1">The sequence shown here is derived from an EMBL/GenBank/DDBJ whole genome shotgun (WGS) entry which is preliminary data.</text>
</comment>
<dbReference type="AlphaFoldDB" id="A0A9W4SGJ0"/>
<evidence type="ECO:0000313" key="2">
    <source>
        <dbReference type="Proteomes" id="UP001153678"/>
    </source>
</evidence>
<accession>A0A9W4SGJ0</accession>